<feature type="binding site" evidence="11">
    <location>
        <position position="196"/>
    </location>
    <ligand>
        <name>(6S)-5,6,7,8-tetrahydrofolate</name>
        <dbReference type="ChEBI" id="CHEBI:57453"/>
    </ligand>
</feature>
<dbReference type="EMBL" id="SMFU01000010">
    <property type="protein sequence ID" value="TCK04825.1"/>
    <property type="molecule type" value="Genomic_DNA"/>
</dbReference>
<comment type="subunit">
    <text evidence="5 11">Homodimer.</text>
</comment>
<dbReference type="PIRSF" id="PIRSF000412">
    <property type="entry name" value="SHMT"/>
    <property type="match status" value="1"/>
</dbReference>
<comment type="caution">
    <text evidence="14">The sequence shown here is derived from an EMBL/GenBank/DDBJ whole genome shotgun (WGS) entry which is preliminary data.</text>
</comment>
<comment type="cofactor">
    <cofactor evidence="2 11 12">
        <name>pyridoxal 5'-phosphate</name>
        <dbReference type="ChEBI" id="CHEBI:597326"/>
    </cofactor>
</comment>
<dbReference type="UniPathway" id="UPA00193"/>
<dbReference type="InterPro" id="IPR015424">
    <property type="entry name" value="PyrdxlP-dep_Trfase"/>
</dbReference>
<comment type="similarity">
    <text evidence="4 11">Belongs to the SHMT family.</text>
</comment>
<gene>
    <name evidence="11" type="primary">glyA</name>
    <name evidence="14" type="ORF">CLV83_3274</name>
</gene>
<comment type="pathway">
    <text evidence="11">One-carbon metabolism; tetrahydrofolate interconversion.</text>
</comment>
<proteinExistence type="inferred from homology"/>
<dbReference type="NCBIfam" id="NF000586">
    <property type="entry name" value="PRK00011.1"/>
    <property type="match status" value="1"/>
</dbReference>
<dbReference type="FunFam" id="3.40.640.10:FF:000001">
    <property type="entry name" value="Serine hydroxymethyltransferase"/>
    <property type="match status" value="1"/>
</dbReference>
<dbReference type="GO" id="GO:0005829">
    <property type="term" value="C:cytosol"/>
    <property type="evidence" value="ECO:0007669"/>
    <property type="project" value="TreeGrafter"/>
</dbReference>
<evidence type="ECO:0000256" key="3">
    <source>
        <dbReference type="ARBA" id="ARBA00004496"/>
    </source>
</evidence>
<feature type="binding site" evidence="11">
    <location>
        <begin position="200"/>
        <end position="202"/>
    </location>
    <ligand>
        <name>(6S)-5,6,7,8-tetrahydrofolate</name>
        <dbReference type="ChEBI" id="CHEBI:57453"/>
    </ligand>
</feature>
<evidence type="ECO:0000256" key="1">
    <source>
        <dbReference type="ARBA" id="ARBA00001528"/>
    </source>
</evidence>
<keyword evidence="7 11" id="KW-0554">One-carbon metabolism</keyword>
<dbReference type="GO" id="GO:0032259">
    <property type="term" value="P:methylation"/>
    <property type="evidence" value="ECO:0007669"/>
    <property type="project" value="UniProtKB-KW"/>
</dbReference>
<dbReference type="SUPFAM" id="SSF53383">
    <property type="entry name" value="PLP-dependent transferases"/>
    <property type="match status" value="1"/>
</dbReference>
<evidence type="ECO:0000313" key="15">
    <source>
        <dbReference type="Proteomes" id="UP000294546"/>
    </source>
</evidence>
<feature type="binding site" evidence="11">
    <location>
        <begin position="431"/>
        <end position="433"/>
    </location>
    <ligand>
        <name>(6S)-5,6,7,8-tetrahydrofolate</name>
        <dbReference type="ChEBI" id="CHEBI:57453"/>
    </ligand>
</feature>
<dbReference type="AlphaFoldDB" id="A0A4R1GDX3"/>
<dbReference type="GO" id="GO:0019264">
    <property type="term" value="P:glycine biosynthetic process from serine"/>
    <property type="evidence" value="ECO:0007669"/>
    <property type="project" value="UniProtKB-UniRule"/>
</dbReference>
<dbReference type="Proteomes" id="UP000294546">
    <property type="component" value="Unassembled WGS sequence"/>
</dbReference>
<dbReference type="InterPro" id="IPR015422">
    <property type="entry name" value="PyrdxlP-dep_Trfase_small"/>
</dbReference>
<evidence type="ECO:0000259" key="13">
    <source>
        <dbReference type="Pfam" id="PF00464"/>
    </source>
</evidence>
<evidence type="ECO:0000256" key="6">
    <source>
        <dbReference type="ARBA" id="ARBA00022490"/>
    </source>
</evidence>
<dbReference type="EC" id="2.1.2.1" evidence="11"/>
<keyword evidence="14" id="KW-0489">Methyltransferase</keyword>
<evidence type="ECO:0000256" key="7">
    <source>
        <dbReference type="ARBA" id="ARBA00022563"/>
    </source>
</evidence>
<comment type="subcellular location">
    <subcellularLocation>
        <location evidence="3 11">Cytoplasm</location>
    </subcellularLocation>
</comment>
<comment type="function">
    <text evidence="11">Catalyzes the reversible interconversion of serine and glycine with tetrahydrofolate (THF) serving as the one-carbon carrier. This reaction serves as the major source of one-carbon groups required for the biosynthesis of purines, thymidylate, methionine, and other important biomolecules. Also exhibits THF-independent aldolase activity toward beta-hydroxyamino acids, producing glycine and aldehydes, via a retro-aldol mechanism.</text>
</comment>
<reference evidence="14 15" key="1">
    <citation type="submission" date="2019-03" db="EMBL/GenBank/DDBJ databases">
        <title>Genomic Encyclopedia of Archaeal and Bacterial Type Strains, Phase II (KMG-II): from individual species to whole genera.</title>
        <authorList>
            <person name="Goeker M."/>
        </authorList>
    </citation>
    <scope>NUCLEOTIDE SEQUENCE [LARGE SCALE GENOMIC DNA]</scope>
    <source>
        <strain evidence="14 15">DSM 27697</strain>
    </source>
</reference>
<comment type="pathway">
    <text evidence="11">Amino-acid biosynthesis; glycine biosynthesis; glycine from L-serine: step 1/1.</text>
</comment>
<feature type="modified residue" description="N6-(pyridoxal phosphate)lysine" evidence="11 12">
    <location>
        <position position="305"/>
    </location>
</feature>
<dbReference type="InterPro" id="IPR039429">
    <property type="entry name" value="SHMT-like_dom"/>
</dbReference>
<keyword evidence="9 11" id="KW-0808">Transferase</keyword>
<dbReference type="GO" id="GO:0035999">
    <property type="term" value="P:tetrahydrofolate interconversion"/>
    <property type="evidence" value="ECO:0007669"/>
    <property type="project" value="UniProtKB-UniRule"/>
</dbReference>
<dbReference type="CDD" id="cd00378">
    <property type="entry name" value="SHMT"/>
    <property type="match status" value="1"/>
</dbReference>
<dbReference type="InterPro" id="IPR049943">
    <property type="entry name" value="Ser_HO-MeTrfase-like"/>
</dbReference>
<accession>A0A4R1GDX3</accession>
<evidence type="ECO:0000256" key="9">
    <source>
        <dbReference type="ARBA" id="ARBA00022679"/>
    </source>
</evidence>
<evidence type="ECO:0000256" key="11">
    <source>
        <dbReference type="HAMAP-Rule" id="MF_00051"/>
    </source>
</evidence>
<sequence length="493" mass="53329">MSGGPLPVRSGRAVLACGLAAPNMKPVPARLTLFHVPSECFFDYNAGLFTAVGPSVLLFANDPSLPTTLLNQGTVMFSKDMSIASFDKDLWDAMQSEVTRQEEHIELIASENYTSPRVMEAQGSALTNKYAEGYPAKRYYGGCEYVDIVENLAIDRACELFGATFANVQPHSGSQANAAVYMALCKPGDTVLGMSLAHGGHLTHGASVSFSGRIYNAVQYGLNPETGEIDYAEVERLALEHKPKMIVAGFSAYSMIIDWAKFREIADKVGAYLFVDMAHVAGLVAAGQYPSPMQYADVVTTTTHKTLGGPRGGLILSARADEELQKKLNFAVFPESQGGPLMHIIAAKAVCFKEAMEPEWKEYQAQVVKNAKAMVKVFLERGIDIVSGGTEDHLFLVDLVSKDITGKDADAALGRANITVNKNAVPNDPRSPFVTSGLRIGTPAVTRRGFKEAEVTELTGWICDVLEDINNEEVIAAVKAKVVDICARFPVYK</sequence>
<keyword evidence="8 11" id="KW-0028">Amino-acid biosynthesis</keyword>
<evidence type="ECO:0000256" key="2">
    <source>
        <dbReference type="ARBA" id="ARBA00001933"/>
    </source>
</evidence>
<keyword evidence="15" id="KW-1185">Reference proteome</keyword>
<dbReference type="UniPathway" id="UPA00288">
    <property type="reaction ID" value="UER01023"/>
</dbReference>
<name>A0A4R1GDX3_9GAMM</name>
<dbReference type="GO" id="GO:0004372">
    <property type="term" value="F:glycine hydroxymethyltransferase activity"/>
    <property type="evidence" value="ECO:0007669"/>
    <property type="project" value="UniProtKB-UniRule"/>
</dbReference>
<keyword evidence="6 11" id="KW-0963">Cytoplasm</keyword>
<organism evidence="14 15">
    <name type="scientific">Marinobacterium mangrovicola</name>
    <dbReference type="NCBI Taxonomy" id="1476959"/>
    <lineage>
        <taxon>Bacteria</taxon>
        <taxon>Pseudomonadati</taxon>
        <taxon>Pseudomonadota</taxon>
        <taxon>Gammaproteobacteria</taxon>
        <taxon>Oceanospirillales</taxon>
        <taxon>Oceanospirillaceae</taxon>
        <taxon>Marinobacterium</taxon>
    </lineage>
</organism>
<evidence type="ECO:0000256" key="5">
    <source>
        <dbReference type="ARBA" id="ARBA00011738"/>
    </source>
</evidence>
<evidence type="ECO:0000313" key="14">
    <source>
        <dbReference type="EMBL" id="TCK04825.1"/>
    </source>
</evidence>
<evidence type="ECO:0000256" key="10">
    <source>
        <dbReference type="ARBA" id="ARBA00022898"/>
    </source>
</evidence>
<evidence type="ECO:0000256" key="4">
    <source>
        <dbReference type="ARBA" id="ARBA00006376"/>
    </source>
</evidence>
<dbReference type="FunFam" id="3.90.1150.10:FF:000003">
    <property type="entry name" value="Serine hydroxymethyltransferase"/>
    <property type="match status" value="1"/>
</dbReference>
<dbReference type="PANTHER" id="PTHR11680:SF50">
    <property type="entry name" value="SERINE HYDROXYMETHYLTRANSFERASE"/>
    <property type="match status" value="1"/>
</dbReference>
<dbReference type="InterPro" id="IPR019798">
    <property type="entry name" value="Ser_HO-MeTrfase_PLP_BS"/>
</dbReference>
<dbReference type="Pfam" id="PF00464">
    <property type="entry name" value="SHMT"/>
    <property type="match status" value="1"/>
</dbReference>
<dbReference type="InterPro" id="IPR001085">
    <property type="entry name" value="Ser_HO-MeTrfase"/>
</dbReference>
<dbReference type="HAMAP" id="MF_00051">
    <property type="entry name" value="SHMT"/>
    <property type="match status" value="1"/>
</dbReference>
<dbReference type="GO" id="GO:0008168">
    <property type="term" value="F:methyltransferase activity"/>
    <property type="evidence" value="ECO:0007669"/>
    <property type="project" value="UniProtKB-KW"/>
</dbReference>
<feature type="binding site" evidence="11">
    <location>
        <position position="322"/>
    </location>
    <ligand>
        <name>(6S)-5,6,7,8-tetrahydrofolate</name>
        <dbReference type="ChEBI" id="CHEBI:57453"/>
    </ligand>
</feature>
<feature type="site" description="Plays an important role in substrate specificity" evidence="11">
    <location>
        <position position="304"/>
    </location>
</feature>
<comment type="catalytic activity">
    <reaction evidence="1 11">
        <text>(6R)-5,10-methylene-5,6,7,8-tetrahydrofolate + glycine + H2O = (6S)-5,6,7,8-tetrahydrofolate + L-serine</text>
        <dbReference type="Rhea" id="RHEA:15481"/>
        <dbReference type="ChEBI" id="CHEBI:15377"/>
        <dbReference type="ChEBI" id="CHEBI:15636"/>
        <dbReference type="ChEBI" id="CHEBI:33384"/>
        <dbReference type="ChEBI" id="CHEBI:57305"/>
        <dbReference type="ChEBI" id="CHEBI:57453"/>
        <dbReference type="EC" id="2.1.2.1"/>
    </reaction>
</comment>
<dbReference type="Gene3D" id="3.40.640.10">
    <property type="entry name" value="Type I PLP-dependent aspartate aminotransferase-like (Major domain)"/>
    <property type="match status" value="1"/>
</dbReference>
<dbReference type="GO" id="GO:0030170">
    <property type="term" value="F:pyridoxal phosphate binding"/>
    <property type="evidence" value="ECO:0007669"/>
    <property type="project" value="UniProtKB-UniRule"/>
</dbReference>
<keyword evidence="10 11" id="KW-0663">Pyridoxal phosphate</keyword>
<evidence type="ECO:0000256" key="8">
    <source>
        <dbReference type="ARBA" id="ARBA00022605"/>
    </source>
</evidence>
<dbReference type="Gene3D" id="3.90.1150.10">
    <property type="entry name" value="Aspartate Aminotransferase, domain 1"/>
    <property type="match status" value="1"/>
</dbReference>
<dbReference type="InterPro" id="IPR015421">
    <property type="entry name" value="PyrdxlP-dep_Trfase_major"/>
</dbReference>
<dbReference type="PROSITE" id="PS00096">
    <property type="entry name" value="SHMT"/>
    <property type="match status" value="1"/>
</dbReference>
<protein>
    <recommendedName>
        <fullName evidence="11">Serine hydroxymethyltransferase</fullName>
        <shortName evidence="11">SHMT</shortName>
        <shortName evidence="11">Serine methylase</shortName>
        <ecNumber evidence="11">2.1.2.1</ecNumber>
    </recommendedName>
</protein>
<dbReference type="PANTHER" id="PTHR11680">
    <property type="entry name" value="SERINE HYDROXYMETHYLTRANSFERASE"/>
    <property type="match status" value="1"/>
</dbReference>
<feature type="domain" description="Serine hydroxymethyltransferase-like" evidence="13">
    <location>
        <begin position="84"/>
        <end position="462"/>
    </location>
</feature>
<evidence type="ECO:0000256" key="12">
    <source>
        <dbReference type="PIRSR" id="PIRSR000412-50"/>
    </source>
</evidence>